<comment type="subcellular location">
    <subcellularLocation>
        <location evidence="1">Membrane</location>
        <topology evidence="1">Multi-pass membrane protein</topology>
    </subcellularLocation>
</comment>
<sequence length="688" mass="75158">MASRSPSDGTAPPAPSDGGTLIEGALAIEQPPVGSPTFVDSDASSQTAPTQKIDERTPLLAGRSRSVDDDEEDHEIPFDERPWYKRPSPLWLIPTSLAMATCMGMTIGPKVEIYNALVCQRLYPMSDNSTSIIQYNAPSYDGSSTQSSSIDLTFVSSSVADQIEAMTPEQCRQSPRVQRKVAQLNIMITLAMGILSAFTAGYWGSMSDRRGRLSIMTVSLIGLLSADLVFLLTVKFSHVVDYRMLVLGPLIDGLLGGYATATACTNAYIADCTEAGSRARIFSVFSGLLFGGIALGPIIGSVVVRASGNVLLPFYLTTAVHSLEVLGVLFILPESLTRKRQREARAKRQQRRTEQDKQDRESEERHHAEQARLSPLRAFVARSRRRIGKGASTATAFTRALAVILPKKMEDYSESDVPKILRKTDQRRRDWSLTFVALAYALWVMMISIYAVKIQYAQYRFAWGPVETGYLLTAIGVSRVIALTLLLPLAIRWLRKKYVTARMPDYTEGMTMPLASEDQLVADYEDHATHVKLLHDSHFDLSLARWSVFLDAAAYVLLLATTTSAQFIFAVCAQSFASGFGPAMQSLALALSPAQEAGKLLAAFSVIQSIMSQVIGPLVFGVLFSLSVETWPELIFAFGLFMFVLSFIALLFVRLPSASKAAQELASASHSAFSRFAPGTGSASPTFA</sequence>
<evidence type="ECO:0000256" key="4">
    <source>
        <dbReference type="ARBA" id="ARBA00023136"/>
    </source>
</evidence>
<dbReference type="RefSeq" id="XP_014568596.1">
    <property type="nucleotide sequence ID" value="XM_014713110.1"/>
</dbReference>
<dbReference type="PANTHER" id="PTHR23507:SF1">
    <property type="entry name" value="FI18259P1-RELATED"/>
    <property type="match status" value="1"/>
</dbReference>
<dbReference type="GO" id="GO:0022857">
    <property type="term" value="F:transmembrane transporter activity"/>
    <property type="evidence" value="ECO:0007669"/>
    <property type="project" value="InterPro"/>
</dbReference>
<dbReference type="AlphaFoldDB" id="G7E9P1"/>
<evidence type="ECO:0008006" key="9">
    <source>
        <dbReference type="Google" id="ProtNLM"/>
    </source>
</evidence>
<reference evidence="7 8" key="2">
    <citation type="journal article" date="2012" name="Open Biol.">
        <title>Characteristics of nucleosomes and linker DNA regions on the genome of the basidiomycete Mixia osmundae revealed by mono- and dinucleosome mapping.</title>
        <authorList>
            <person name="Nishida H."/>
            <person name="Kondo S."/>
            <person name="Matsumoto T."/>
            <person name="Suzuki Y."/>
            <person name="Yoshikawa H."/>
            <person name="Taylor T.D."/>
            <person name="Sugiyama J."/>
        </authorList>
    </citation>
    <scope>NUCLEOTIDE SEQUENCE [LARGE SCALE GENOMIC DNA]</scope>
    <source>
        <strain evidence="8">CBS 9802 / IAM 14324 / JCM 22182 / KY 12970</strain>
    </source>
</reference>
<feature type="transmembrane region" description="Helical" evidence="6">
    <location>
        <begin position="215"/>
        <end position="234"/>
    </location>
</feature>
<comment type="caution">
    <text evidence="7">The sequence shown here is derived from an EMBL/GenBank/DDBJ whole genome shotgun (WGS) entry which is preliminary data.</text>
</comment>
<dbReference type="PANTHER" id="PTHR23507">
    <property type="entry name" value="ZGC:174356"/>
    <property type="match status" value="1"/>
</dbReference>
<feature type="region of interest" description="Disordered" evidence="5">
    <location>
        <begin position="1"/>
        <end position="74"/>
    </location>
</feature>
<protein>
    <recommendedName>
        <fullName evidence="9">Major facilitator superfamily (MFS) profile domain-containing protein</fullName>
    </recommendedName>
</protein>
<feature type="transmembrane region" description="Helical" evidence="6">
    <location>
        <begin position="310"/>
        <end position="332"/>
    </location>
</feature>
<evidence type="ECO:0000256" key="3">
    <source>
        <dbReference type="ARBA" id="ARBA00022989"/>
    </source>
</evidence>
<organism evidence="7 8">
    <name type="scientific">Mixia osmundae (strain CBS 9802 / IAM 14324 / JCM 22182 / KY 12970)</name>
    <dbReference type="NCBI Taxonomy" id="764103"/>
    <lineage>
        <taxon>Eukaryota</taxon>
        <taxon>Fungi</taxon>
        <taxon>Dikarya</taxon>
        <taxon>Basidiomycota</taxon>
        <taxon>Pucciniomycotina</taxon>
        <taxon>Mixiomycetes</taxon>
        <taxon>Mixiales</taxon>
        <taxon>Mixiaceae</taxon>
        <taxon>Mixia</taxon>
    </lineage>
</organism>
<dbReference type="EMBL" id="BABT02000220">
    <property type="protein sequence ID" value="GAA99360.1"/>
    <property type="molecule type" value="Genomic_DNA"/>
</dbReference>
<keyword evidence="4 6" id="KW-0472">Membrane</keyword>
<feature type="transmembrane region" description="Helical" evidence="6">
    <location>
        <begin position="471"/>
        <end position="494"/>
    </location>
</feature>
<gene>
    <name evidence="7" type="primary">Mo06056</name>
    <name evidence="7" type="ORF">E5Q_06056</name>
</gene>
<feature type="transmembrane region" description="Helical" evidence="6">
    <location>
        <begin position="634"/>
        <end position="653"/>
    </location>
</feature>
<evidence type="ECO:0000313" key="8">
    <source>
        <dbReference type="Proteomes" id="UP000009131"/>
    </source>
</evidence>
<evidence type="ECO:0000256" key="2">
    <source>
        <dbReference type="ARBA" id="ARBA00022692"/>
    </source>
</evidence>
<keyword evidence="8" id="KW-1185">Reference proteome</keyword>
<keyword evidence="3 6" id="KW-1133">Transmembrane helix</keyword>
<accession>G7E9P1</accession>
<keyword evidence="2 6" id="KW-0812">Transmembrane</keyword>
<dbReference type="OMA" id="TFALICH"/>
<dbReference type="GO" id="GO:0016020">
    <property type="term" value="C:membrane"/>
    <property type="evidence" value="ECO:0007669"/>
    <property type="project" value="UniProtKB-SubCell"/>
</dbReference>
<name>G7E9P1_MIXOS</name>
<feature type="transmembrane region" description="Helical" evidence="6">
    <location>
        <begin position="431"/>
        <end position="451"/>
    </location>
</feature>
<feature type="transmembrane region" description="Helical" evidence="6">
    <location>
        <begin position="281"/>
        <end position="304"/>
    </location>
</feature>
<dbReference type="InterPro" id="IPR011701">
    <property type="entry name" value="MFS"/>
</dbReference>
<dbReference type="Gene3D" id="1.20.1250.20">
    <property type="entry name" value="MFS general substrate transporter like domains"/>
    <property type="match status" value="1"/>
</dbReference>
<feature type="transmembrane region" description="Helical" evidence="6">
    <location>
        <begin position="600"/>
        <end position="628"/>
    </location>
</feature>
<evidence type="ECO:0000256" key="1">
    <source>
        <dbReference type="ARBA" id="ARBA00004141"/>
    </source>
</evidence>
<dbReference type="Proteomes" id="UP000009131">
    <property type="component" value="Unassembled WGS sequence"/>
</dbReference>
<dbReference type="FunCoup" id="G7E9P1">
    <property type="interactions" value="19"/>
</dbReference>
<dbReference type="HOGENOM" id="CLU_017517_1_0_1"/>
<feature type="compositionally biased region" description="Basic and acidic residues" evidence="5">
    <location>
        <begin position="343"/>
        <end position="370"/>
    </location>
</feature>
<dbReference type="InParanoid" id="G7E9P1"/>
<dbReference type="Pfam" id="PF07690">
    <property type="entry name" value="MFS_1"/>
    <property type="match status" value="1"/>
</dbReference>
<dbReference type="OrthoDB" id="3026777at2759"/>
<evidence type="ECO:0000256" key="5">
    <source>
        <dbReference type="SAM" id="MobiDB-lite"/>
    </source>
</evidence>
<dbReference type="eggNOG" id="KOG2816">
    <property type="taxonomic scope" value="Eukaryota"/>
</dbReference>
<reference evidence="7 8" key="1">
    <citation type="journal article" date="2011" name="J. Gen. Appl. Microbiol.">
        <title>Draft genome sequencing of the enigmatic basidiomycete Mixia osmundae.</title>
        <authorList>
            <person name="Nishida H."/>
            <person name="Nagatsuka Y."/>
            <person name="Sugiyama J."/>
        </authorList>
    </citation>
    <scope>NUCLEOTIDE SEQUENCE [LARGE SCALE GENOMIC DNA]</scope>
    <source>
        <strain evidence="8">CBS 9802 / IAM 14324 / JCM 22182 / KY 12970</strain>
    </source>
</reference>
<evidence type="ECO:0000313" key="7">
    <source>
        <dbReference type="EMBL" id="GAA99360.1"/>
    </source>
</evidence>
<feature type="transmembrane region" description="Helical" evidence="6">
    <location>
        <begin position="246"/>
        <end position="269"/>
    </location>
</feature>
<proteinExistence type="predicted"/>
<feature type="transmembrane region" description="Helical" evidence="6">
    <location>
        <begin position="181"/>
        <end position="203"/>
    </location>
</feature>
<feature type="region of interest" description="Disordered" evidence="5">
    <location>
        <begin position="341"/>
        <end position="371"/>
    </location>
</feature>
<dbReference type="SUPFAM" id="SSF103473">
    <property type="entry name" value="MFS general substrate transporter"/>
    <property type="match status" value="1"/>
</dbReference>
<dbReference type="InterPro" id="IPR036259">
    <property type="entry name" value="MFS_trans_sf"/>
</dbReference>
<evidence type="ECO:0000256" key="6">
    <source>
        <dbReference type="SAM" id="Phobius"/>
    </source>
</evidence>